<accession>A0A2J1DXJ2</accession>
<dbReference type="EMBL" id="PHFD01000169">
    <property type="protein sequence ID" value="PKH46823.1"/>
    <property type="molecule type" value="Genomic_DNA"/>
</dbReference>
<evidence type="ECO:0000313" key="2">
    <source>
        <dbReference type="Proteomes" id="UP000233649"/>
    </source>
</evidence>
<comment type="caution">
    <text evidence="1">The sequence shown here is derived from an EMBL/GenBank/DDBJ whole genome shotgun (WGS) entry which is preliminary data.</text>
</comment>
<feature type="non-terminal residue" evidence="1">
    <location>
        <position position="168"/>
    </location>
</feature>
<sequence>MNSQIYPLADIIQTVKAYKTPAAIYQCPNARVAKDDVAAVRGRCRLVLRISDQADRNRVASVTAQHNIVTRQGRDRVRAAVRILDRLDPAQRDRLTRKVRLCLGIDRCRQNASAVAENNVVPIPGVDRVPEPAAKDDVVAVAGVDRVHAANINNHRIQIGIHTQRRNG</sequence>
<evidence type="ECO:0000313" key="1">
    <source>
        <dbReference type="EMBL" id="PKH46823.1"/>
    </source>
</evidence>
<dbReference type="Proteomes" id="UP000233649">
    <property type="component" value="Unassembled WGS sequence"/>
</dbReference>
<protein>
    <submittedName>
        <fullName evidence="1">Uncharacterized protein</fullName>
    </submittedName>
</protein>
<reference evidence="1 2" key="1">
    <citation type="journal article" date="2017" name="FEMS Microbiol. Ecol.">
        <title>Reconstructed genomes of novel Dehalococcoides mccartyi strains from 1,2,3,4-tetrachlorodibenzo-p-dioxin-dechlorinating enrichment cultures reveal divergent reductive dehalogenase gene profiles.</title>
        <authorList>
            <person name="Dam H.T."/>
            <person name="Vollmers J."/>
            <person name="Kaster A.K."/>
            <person name="Haggblom M.M."/>
        </authorList>
    </citation>
    <scope>NUCLEOTIDE SEQUENCE [LARGE SCALE GENOMIC DNA]</scope>
    <source>
        <strain evidence="1 2">H1-3-2.001</strain>
    </source>
</reference>
<gene>
    <name evidence="1" type="ORF">CVH13_00894</name>
</gene>
<proteinExistence type="predicted"/>
<name>A0A2J1DXJ2_9CHLR</name>
<dbReference type="AlphaFoldDB" id="A0A2J1DXJ2"/>
<organism evidence="1 2">
    <name type="scientific">Dehalococcoides mccartyi</name>
    <dbReference type="NCBI Taxonomy" id="61435"/>
    <lineage>
        <taxon>Bacteria</taxon>
        <taxon>Bacillati</taxon>
        <taxon>Chloroflexota</taxon>
        <taxon>Dehalococcoidia</taxon>
        <taxon>Dehalococcoidales</taxon>
        <taxon>Dehalococcoidaceae</taxon>
        <taxon>Dehalococcoides</taxon>
    </lineage>
</organism>